<evidence type="ECO:0008006" key="5">
    <source>
        <dbReference type="Google" id="ProtNLM"/>
    </source>
</evidence>
<dbReference type="GO" id="GO:0000981">
    <property type="term" value="F:DNA-binding transcription factor activity, RNA polymerase II-specific"/>
    <property type="evidence" value="ECO:0007669"/>
    <property type="project" value="TreeGrafter"/>
</dbReference>
<dbReference type="CDD" id="cd00167">
    <property type="entry name" value="SANT"/>
    <property type="match status" value="2"/>
</dbReference>
<dbReference type="Gene3D" id="1.10.10.60">
    <property type="entry name" value="Homeodomain-like"/>
    <property type="match status" value="2"/>
</dbReference>
<dbReference type="EMBL" id="JAUKUD010000003">
    <property type="protein sequence ID" value="KAK0749136.1"/>
    <property type="molecule type" value="Genomic_DNA"/>
</dbReference>
<dbReference type="InterPro" id="IPR009057">
    <property type="entry name" value="Homeodomain-like_sf"/>
</dbReference>
<feature type="domain" description="Myb-like" evidence="1">
    <location>
        <begin position="134"/>
        <end position="161"/>
    </location>
</feature>
<sequence>MEQPTNPIAAPALTTPTIGPATGEVELATQQMVSLMCTFMDEIVQKVKAPIMAEVELFKSDTKDSFDQVETNLRVAKAGLGKFNAVKNGLQLQLTQTKTSLEKANSNLKKVQVDLVTKIKACVHGPPSETPHTGTISWHKVATHLPGRNNKSCRKRWHYSVAHTIRKGTWSKEEDAKLLEAVDKDERLPQQVALTGQNWSEMVTKHFPNRTSLSAKNRYSILLRKQGSRPSATPNCTHAHGPESLCLSDGRWLVEVHLYQV</sequence>
<dbReference type="GO" id="GO:0000978">
    <property type="term" value="F:RNA polymerase II cis-regulatory region sequence-specific DNA binding"/>
    <property type="evidence" value="ECO:0007669"/>
    <property type="project" value="TreeGrafter"/>
</dbReference>
<dbReference type="PROSITE" id="PS51294">
    <property type="entry name" value="HTH_MYB"/>
    <property type="match status" value="2"/>
</dbReference>
<gene>
    <name evidence="3" type="ORF">B0T18DRAFT_427308</name>
</gene>
<dbReference type="AlphaFoldDB" id="A0AA40F140"/>
<name>A0AA40F140_9PEZI</name>
<feature type="domain" description="HTH myb-type" evidence="2">
    <location>
        <begin position="162"/>
        <end position="227"/>
    </location>
</feature>
<feature type="domain" description="Myb-like" evidence="1">
    <location>
        <begin position="162"/>
        <end position="223"/>
    </location>
</feature>
<organism evidence="3 4">
    <name type="scientific">Schizothecium vesticola</name>
    <dbReference type="NCBI Taxonomy" id="314040"/>
    <lineage>
        <taxon>Eukaryota</taxon>
        <taxon>Fungi</taxon>
        <taxon>Dikarya</taxon>
        <taxon>Ascomycota</taxon>
        <taxon>Pezizomycotina</taxon>
        <taxon>Sordariomycetes</taxon>
        <taxon>Sordariomycetidae</taxon>
        <taxon>Sordariales</taxon>
        <taxon>Schizotheciaceae</taxon>
        <taxon>Schizothecium</taxon>
    </lineage>
</organism>
<dbReference type="InterPro" id="IPR050560">
    <property type="entry name" value="MYB_TF"/>
</dbReference>
<dbReference type="Proteomes" id="UP001172155">
    <property type="component" value="Unassembled WGS sequence"/>
</dbReference>
<reference evidence="3" key="1">
    <citation type="submission" date="2023-06" db="EMBL/GenBank/DDBJ databases">
        <title>Genome-scale phylogeny and comparative genomics of the fungal order Sordariales.</title>
        <authorList>
            <consortium name="Lawrence Berkeley National Laboratory"/>
            <person name="Hensen N."/>
            <person name="Bonometti L."/>
            <person name="Westerberg I."/>
            <person name="Brannstrom I.O."/>
            <person name="Guillou S."/>
            <person name="Cros-Aarteil S."/>
            <person name="Calhoun S."/>
            <person name="Haridas S."/>
            <person name="Kuo A."/>
            <person name="Mondo S."/>
            <person name="Pangilinan J."/>
            <person name="Riley R."/>
            <person name="LaButti K."/>
            <person name="Andreopoulos B."/>
            <person name="Lipzen A."/>
            <person name="Chen C."/>
            <person name="Yanf M."/>
            <person name="Daum C."/>
            <person name="Ng V."/>
            <person name="Clum A."/>
            <person name="Steindorff A."/>
            <person name="Ohm R."/>
            <person name="Martin F."/>
            <person name="Silar P."/>
            <person name="Natvig D."/>
            <person name="Lalanne C."/>
            <person name="Gautier V."/>
            <person name="Ament-velasquez S.L."/>
            <person name="Kruys A."/>
            <person name="Hutchinson M.I."/>
            <person name="Powell A.J."/>
            <person name="Barry K."/>
            <person name="Miller A.N."/>
            <person name="Grigoriev I.V."/>
            <person name="Debuchy R."/>
            <person name="Gladieux P."/>
            <person name="Thoren M.H."/>
            <person name="Johannesson H."/>
        </authorList>
    </citation>
    <scope>NUCLEOTIDE SEQUENCE</scope>
    <source>
        <strain evidence="3">SMH3187-1</strain>
    </source>
</reference>
<protein>
    <recommendedName>
        <fullName evidence="5">Myb-like domain-containing protein</fullName>
    </recommendedName>
</protein>
<evidence type="ECO:0000313" key="3">
    <source>
        <dbReference type="EMBL" id="KAK0749136.1"/>
    </source>
</evidence>
<dbReference type="GO" id="GO:0005634">
    <property type="term" value="C:nucleus"/>
    <property type="evidence" value="ECO:0007669"/>
    <property type="project" value="TreeGrafter"/>
</dbReference>
<dbReference type="SUPFAM" id="SSF46689">
    <property type="entry name" value="Homeodomain-like"/>
    <property type="match status" value="1"/>
</dbReference>
<dbReference type="PROSITE" id="PS50090">
    <property type="entry name" value="MYB_LIKE"/>
    <property type="match status" value="2"/>
</dbReference>
<accession>A0AA40F140</accession>
<proteinExistence type="predicted"/>
<evidence type="ECO:0000313" key="4">
    <source>
        <dbReference type="Proteomes" id="UP001172155"/>
    </source>
</evidence>
<dbReference type="InterPro" id="IPR001005">
    <property type="entry name" value="SANT/Myb"/>
</dbReference>
<dbReference type="InterPro" id="IPR017930">
    <property type="entry name" value="Myb_dom"/>
</dbReference>
<dbReference type="PANTHER" id="PTHR45614">
    <property type="entry name" value="MYB PROTEIN-RELATED"/>
    <property type="match status" value="1"/>
</dbReference>
<dbReference type="Pfam" id="PF13921">
    <property type="entry name" value="Myb_DNA-bind_6"/>
    <property type="match status" value="1"/>
</dbReference>
<evidence type="ECO:0000259" key="1">
    <source>
        <dbReference type="PROSITE" id="PS50090"/>
    </source>
</evidence>
<dbReference type="SMART" id="SM00717">
    <property type="entry name" value="SANT"/>
    <property type="match status" value="2"/>
</dbReference>
<comment type="caution">
    <text evidence="3">The sequence shown here is derived from an EMBL/GenBank/DDBJ whole genome shotgun (WGS) entry which is preliminary data.</text>
</comment>
<evidence type="ECO:0000259" key="2">
    <source>
        <dbReference type="PROSITE" id="PS51294"/>
    </source>
</evidence>
<feature type="domain" description="HTH myb-type" evidence="2">
    <location>
        <begin position="134"/>
        <end position="158"/>
    </location>
</feature>
<keyword evidence="4" id="KW-1185">Reference proteome</keyword>